<reference evidence="3" key="1">
    <citation type="submission" date="2019-08" db="EMBL/GenBank/DDBJ databases">
        <title>The improved chromosome-level genome for the pearl oyster Pinctada fucata martensii using PacBio sequencing and Hi-C.</title>
        <authorList>
            <person name="Zheng Z."/>
        </authorList>
    </citation>
    <scope>NUCLEOTIDE SEQUENCE</scope>
    <source>
        <strain evidence="3">ZZ-2019</strain>
        <tissue evidence="3">Adductor muscle</tissue>
    </source>
</reference>
<dbReference type="CDD" id="cd00038">
    <property type="entry name" value="CAP_ED"/>
    <property type="match status" value="1"/>
</dbReference>
<dbReference type="InterPro" id="IPR018488">
    <property type="entry name" value="cNMP-bd_CS"/>
</dbReference>
<feature type="domain" description="Cyclic nucleotide-binding" evidence="2">
    <location>
        <begin position="283"/>
        <end position="314"/>
    </location>
</feature>
<gene>
    <name evidence="3" type="ORF">FSP39_012319</name>
</gene>
<dbReference type="InterPro" id="IPR018490">
    <property type="entry name" value="cNMP-bd_dom_sf"/>
</dbReference>
<keyword evidence="4" id="KW-1185">Reference proteome</keyword>
<evidence type="ECO:0000259" key="2">
    <source>
        <dbReference type="PROSITE" id="PS50042"/>
    </source>
</evidence>
<dbReference type="AlphaFoldDB" id="A0AA88Y0M8"/>
<proteinExistence type="predicted"/>
<dbReference type="InterPro" id="IPR000595">
    <property type="entry name" value="cNMP-bd_dom"/>
</dbReference>
<evidence type="ECO:0000313" key="4">
    <source>
        <dbReference type="Proteomes" id="UP001186944"/>
    </source>
</evidence>
<name>A0AA88Y0M8_PINIB</name>
<evidence type="ECO:0000313" key="3">
    <source>
        <dbReference type="EMBL" id="KAK3090499.1"/>
    </source>
</evidence>
<protein>
    <recommendedName>
        <fullName evidence="2">Cyclic nucleotide-binding domain-containing protein</fullName>
    </recommendedName>
</protein>
<dbReference type="InterPro" id="IPR014710">
    <property type="entry name" value="RmlC-like_jellyroll"/>
</dbReference>
<dbReference type="PANTHER" id="PTHR23011:SF28">
    <property type="entry name" value="CYCLIC NUCLEOTIDE-BINDING DOMAIN CONTAINING PROTEIN"/>
    <property type="match status" value="1"/>
</dbReference>
<dbReference type="SUPFAM" id="SSF51206">
    <property type="entry name" value="cAMP-binding domain-like"/>
    <property type="match status" value="2"/>
</dbReference>
<dbReference type="SMART" id="SM00100">
    <property type="entry name" value="cNMP"/>
    <property type="match status" value="1"/>
</dbReference>
<feature type="domain" description="Cyclic nucleotide-binding" evidence="2">
    <location>
        <begin position="138"/>
        <end position="243"/>
    </location>
</feature>
<sequence>MSRFKADRGFTSATVIACGKFKFGMLRSKRNNDRIKSKVPPVVNFRRYAKLAVMCVRLCKYSHESVASSQSEFLSVIQYSQDLATVDRGGLYFDPSEYKAIKQDRLPQEARRILQTRQEARTDKEIAYLQIVLRGIKAFTEYPQKMQRRLCQVGWYEAYEPRRAIIRQHHPPHSFYFILSGTVMVTAFDKDNGGTKLLVSLHKGMSFGELAVITKRRRQATVSTQTPTELLCISSLDFEEIFMSGGVKNVNDPDHNTFLGSVRFLRDWPVHLLAENPQACLFHYFNRGEILVRDSNRSDWIYIVKSGSLSVMKKLREVKPEIPRCKSEELQGTDDEDEDENKSFGTWRHRLYRRRTRKKRRPLTERPPEKYKNNYEMEKQLEKTLPGYHNVRERLGVIDYDTIIDDYRSRIVRNQENDKLANSVDEDAEKADSIPKLPQIKKTSKGAYLAATTSRSNRRRSSVRSEENIHDELARKQLELQKSMATQEEGRKTIGNEFDNRPPSRVTLTEADIYPMFILVQVLEKGQYFGIANMIYPDQPSVSVISNGAECIMISKKFFMEKKTETTMRNIHHYESPFPSDEAFQKQLQSYVNWEGTRKKIYQRLVGQFLEKTEKRRQFVTQFQGQYCFRTGPV</sequence>
<evidence type="ECO:0000256" key="1">
    <source>
        <dbReference type="SAM" id="MobiDB-lite"/>
    </source>
</evidence>
<dbReference type="Pfam" id="PF00027">
    <property type="entry name" value="cNMP_binding"/>
    <property type="match status" value="1"/>
</dbReference>
<dbReference type="PROSITE" id="PS50042">
    <property type="entry name" value="CNMP_BINDING_3"/>
    <property type="match status" value="2"/>
</dbReference>
<organism evidence="3 4">
    <name type="scientific">Pinctada imbricata</name>
    <name type="common">Atlantic pearl-oyster</name>
    <name type="synonym">Pinctada martensii</name>
    <dbReference type="NCBI Taxonomy" id="66713"/>
    <lineage>
        <taxon>Eukaryota</taxon>
        <taxon>Metazoa</taxon>
        <taxon>Spiralia</taxon>
        <taxon>Lophotrochozoa</taxon>
        <taxon>Mollusca</taxon>
        <taxon>Bivalvia</taxon>
        <taxon>Autobranchia</taxon>
        <taxon>Pteriomorphia</taxon>
        <taxon>Pterioida</taxon>
        <taxon>Pterioidea</taxon>
        <taxon>Pteriidae</taxon>
        <taxon>Pinctada</taxon>
    </lineage>
</organism>
<dbReference type="PROSITE" id="PS00889">
    <property type="entry name" value="CNMP_BINDING_2"/>
    <property type="match status" value="1"/>
</dbReference>
<accession>A0AA88Y0M8</accession>
<comment type="caution">
    <text evidence="3">The sequence shown here is derived from an EMBL/GenBank/DDBJ whole genome shotgun (WGS) entry which is preliminary data.</text>
</comment>
<dbReference type="EMBL" id="VSWD01000010">
    <property type="protein sequence ID" value="KAK3090499.1"/>
    <property type="molecule type" value="Genomic_DNA"/>
</dbReference>
<feature type="region of interest" description="Disordered" evidence="1">
    <location>
        <begin position="443"/>
        <end position="471"/>
    </location>
</feature>
<dbReference type="PANTHER" id="PTHR23011">
    <property type="entry name" value="CYCLIC NUCLEOTIDE-BINDING DOMAIN CONTAINING PROTEIN"/>
    <property type="match status" value="1"/>
</dbReference>
<dbReference type="Proteomes" id="UP001186944">
    <property type="component" value="Unassembled WGS sequence"/>
</dbReference>
<dbReference type="Gene3D" id="2.60.120.10">
    <property type="entry name" value="Jelly Rolls"/>
    <property type="match status" value="2"/>
</dbReference>